<feature type="binding site" evidence="9">
    <location>
        <position position="290"/>
    </location>
    <ligand>
        <name>ATP</name>
        <dbReference type="ChEBI" id="CHEBI:30616"/>
    </ligand>
</feature>
<dbReference type="EMBL" id="QURB01000005">
    <property type="protein sequence ID" value="RFC54198.1"/>
    <property type="molecule type" value="Genomic_DNA"/>
</dbReference>
<dbReference type="GO" id="GO:0006529">
    <property type="term" value="P:asparagine biosynthetic process"/>
    <property type="evidence" value="ECO:0007669"/>
    <property type="project" value="UniProtKB-KW"/>
</dbReference>
<keyword evidence="4 9" id="KW-0547">Nucleotide-binding</keyword>
<evidence type="ECO:0000256" key="6">
    <source>
        <dbReference type="ARBA" id="ARBA00022962"/>
    </source>
</evidence>
<feature type="binding site" evidence="9">
    <location>
        <position position="101"/>
    </location>
    <ligand>
        <name>L-glutamine</name>
        <dbReference type="ChEBI" id="CHEBI:58359"/>
    </ligand>
</feature>
<feature type="domain" description="Glutamine amidotransferase type-2" evidence="11">
    <location>
        <begin position="2"/>
        <end position="213"/>
    </location>
</feature>
<dbReference type="Gene3D" id="3.60.20.10">
    <property type="entry name" value="Glutamine Phosphoribosylpyrophosphate, subunit 1, domain 1"/>
    <property type="match status" value="1"/>
</dbReference>
<dbReference type="SUPFAM" id="SSF52402">
    <property type="entry name" value="Adenine nucleotide alpha hydrolases-like"/>
    <property type="match status" value="1"/>
</dbReference>
<dbReference type="CDD" id="cd00712">
    <property type="entry name" value="AsnB"/>
    <property type="match status" value="1"/>
</dbReference>
<dbReference type="InterPro" id="IPR006426">
    <property type="entry name" value="Asn_synth_AEB"/>
</dbReference>
<dbReference type="Proteomes" id="UP000257127">
    <property type="component" value="Unassembled WGS sequence"/>
</dbReference>
<dbReference type="InterPro" id="IPR029055">
    <property type="entry name" value="Ntn_hydrolases_N"/>
</dbReference>
<dbReference type="GO" id="GO:0005524">
    <property type="term" value="F:ATP binding"/>
    <property type="evidence" value="ECO:0007669"/>
    <property type="project" value="UniProtKB-KW"/>
</dbReference>
<keyword evidence="6 8" id="KW-0315">Glutamine amidotransferase</keyword>
<evidence type="ECO:0000256" key="7">
    <source>
        <dbReference type="ARBA" id="ARBA00048741"/>
    </source>
</evidence>
<dbReference type="InterPro" id="IPR051786">
    <property type="entry name" value="ASN_synthetase/amidase"/>
</dbReference>
<dbReference type="GO" id="GO:0005829">
    <property type="term" value="C:cytosol"/>
    <property type="evidence" value="ECO:0007669"/>
    <property type="project" value="TreeGrafter"/>
</dbReference>
<protein>
    <recommendedName>
        <fullName evidence="3">asparagine synthase (glutamine-hydrolyzing)</fullName>
        <ecNumber evidence="3">6.3.5.4</ecNumber>
    </recommendedName>
</protein>
<sequence length="610" mass="70323">MCGITGIVNRRAKVDADKLTQMTKLIEHRGPDASAIFVNNYKTCGLGHRRLSILDLSEAANQPYRSKCGNFTMVYNGELYNFKELRDSLEKDGVKFTTSSDTEVVLEAFIKWGKQCVDHFNGMFVFAVWNEKNEELFIFRDRIGIKPLYYAWDEETLYFASELKAIAPFINQESWDETAIQHYFRLGYIPAPFTIYDGVKKLEPGSYIQLNKSDFLVGNYWNLEEKVRKTTVSNANEAKTTYHDLLKSSVQSRLQSDVPFGVFLSGGIDSSTVAAVAQSVAKEPISTFSIGFEEASFNESEYAKKVAEQLGTKHHEFVLSHKDIQDLIPQIPTWYDEPFADASALPTYLVSKMASEKVTMVLTGDGGDEQFMGYGMYTWADRLTTLNTMRWFLKKGLSMSSNVNKKRASQYFNYGEKTHLPSHIFSVDQGFFNAKQIRQSFSFADDYAPLMLGKTNRRLLVSEKQSFHDLKFYLPGDLLTKVDRATMQNGLEGRVPLLDHRLVEFSLNLDEKLKRKHGESKYLLKQVLYEYLPKEVFDRPKWGFGIPLNKWLSNELKPLLDKYVNEEILAKYSFYNVQEIMKIKQSYLDGQTYLFNQLWLVIMFNMWSEK</sequence>
<dbReference type="Gene3D" id="3.40.50.620">
    <property type="entry name" value="HUPs"/>
    <property type="match status" value="1"/>
</dbReference>
<feature type="active site" description="For GATase activity" evidence="8">
    <location>
        <position position="2"/>
    </location>
</feature>
<dbReference type="InterPro" id="IPR033738">
    <property type="entry name" value="AsnB_N"/>
</dbReference>
<dbReference type="PIRSF" id="PIRSF001589">
    <property type="entry name" value="Asn_synthetase_glu-h"/>
    <property type="match status" value="1"/>
</dbReference>
<dbReference type="RefSeq" id="WP_116881038.1">
    <property type="nucleotide sequence ID" value="NZ_QURB01000005.1"/>
</dbReference>
<comment type="caution">
    <text evidence="12">The sequence shown here is derived from an EMBL/GenBank/DDBJ whole genome shotgun (WGS) entry which is preliminary data.</text>
</comment>
<feature type="site" description="Important for beta-aspartyl-AMP intermediate formation" evidence="10">
    <location>
        <position position="365"/>
    </location>
</feature>
<dbReference type="InterPro" id="IPR014729">
    <property type="entry name" value="Rossmann-like_a/b/a_fold"/>
</dbReference>
<keyword evidence="13" id="KW-1185">Reference proteome</keyword>
<evidence type="ECO:0000256" key="3">
    <source>
        <dbReference type="ARBA" id="ARBA00012737"/>
    </source>
</evidence>
<dbReference type="PROSITE" id="PS51278">
    <property type="entry name" value="GATASE_TYPE_2"/>
    <property type="match status" value="1"/>
</dbReference>
<dbReference type="GO" id="GO:0004066">
    <property type="term" value="F:asparagine synthase (glutamine-hydrolyzing) activity"/>
    <property type="evidence" value="ECO:0007669"/>
    <property type="project" value="UniProtKB-EC"/>
</dbReference>
<evidence type="ECO:0000259" key="11">
    <source>
        <dbReference type="PROSITE" id="PS51278"/>
    </source>
</evidence>
<dbReference type="SUPFAM" id="SSF56235">
    <property type="entry name" value="N-terminal nucleophile aminohydrolases (Ntn hydrolases)"/>
    <property type="match status" value="1"/>
</dbReference>
<evidence type="ECO:0000256" key="10">
    <source>
        <dbReference type="PIRSR" id="PIRSR001589-3"/>
    </source>
</evidence>
<evidence type="ECO:0000256" key="8">
    <source>
        <dbReference type="PIRSR" id="PIRSR001589-1"/>
    </source>
</evidence>
<evidence type="ECO:0000256" key="1">
    <source>
        <dbReference type="ARBA" id="ARBA00005187"/>
    </source>
</evidence>
<keyword evidence="12" id="KW-0436">Ligase</keyword>
<name>A0A3E1EXE3_9FLAO</name>
<proteinExistence type="inferred from homology"/>
<dbReference type="InterPro" id="IPR017932">
    <property type="entry name" value="GATase_2_dom"/>
</dbReference>
<dbReference type="OrthoDB" id="9763290at2"/>
<evidence type="ECO:0000256" key="4">
    <source>
        <dbReference type="ARBA" id="ARBA00022741"/>
    </source>
</evidence>
<dbReference type="PANTHER" id="PTHR43284:SF1">
    <property type="entry name" value="ASPARAGINE SYNTHETASE"/>
    <property type="match status" value="1"/>
</dbReference>
<keyword evidence="8" id="KW-0028">Amino-acid biosynthesis</keyword>
<gene>
    <name evidence="12" type="primary">asnB</name>
    <name evidence="12" type="ORF">DXU93_09435</name>
</gene>
<reference evidence="12 13" key="1">
    <citation type="submission" date="2018-08" db="EMBL/GenBank/DDBJ databases">
        <title>The draft genome squence of Brumimicrobium sp. N62.</title>
        <authorList>
            <person name="Du Z.-J."/>
            <person name="Luo H.-R."/>
        </authorList>
    </citation>
    <scope>NUCLEOTIDE SEQUENCE [LARGE SCALE GENOMIC DNA]</scope>
    <source>
        <strain evidence="12 13">N62</strain>
    </source>
</reference>
<evidence type="ECO:0000313" key="12">
    <source>
        <dbReference type="EMBL" id="RFC54198.1"/>
    </source>
</evidence>
<dbReference type="NCBIfam" id="TIGR01536">
    <property type="entry name" value="asn_synth_AEB"/>
    <property type="match status" value="1"/>
</dbReference>
<dbReference type="Pfam" id="PF00733">
    <property type="entry name" value="Asn_synthase"/>
    <property type="match status" value="1"/>
</dbReference>
<comment type="similarity">
    <text evidence="2">Belongs to the asparagine synthetase family.</text>
</comment>
<dbReference type="EC" id="6.3.5.4" evidence="3"/>
<keyword evidence="5 9" id="KW-0067">ATP-binding</keyword>
<comment type="pathway">
    <text evidence="1">Amino-acid biosynthesis; L-asparagine biosynthesis; L-asparagine from L-aspartate (L-Gln route): step 1/1.</text>
</comment>
<dbReference type="CDD" id="cd01991">
    <property type="entry name" value="Asn_synthase_B_C"/>
    <property type="match status" value="1"/>
</dbReference>
<dbReference type="PANTHER" id="PTHR43284">
    <property type="entry name" value="ASPARAGINE SYNTHETASE (GLUTAMINE-HYDROLYZING)"/>
    <property type="match status" value="1"/>
</dbReference>
<evidence type="ECO:0000256" key="2">
    <source>
        <dbReference type="ARBA" id="ARBA00005752"/>
    </source>
</evidence>
<keyword evidence="8" id="KW-0061">Asparagine biosynthesis</keyword>
<evidence type="ECO:0000313" key="13">
    <source>
        <dbReference type="Proteomes" id="UP000257127"/>
    </source>
</evidence>
<organism evidence="12 13">
    <name type="scientific">Brumimicrobium aurantiacum</name>
    <dbReference type="NCBI Taxonomy" id="1737063"/>
    <lineage>
        <taxon>Bacteria</taxon>
        <taxon>Pseudomonadati</taxon>
        <taxon>Bacteroidota</taxon>
        <taxon>Flavobacteriia</taxon>
        <taxon>Flavobacteriales</taxon>
        <taxon>Crocinitomicaceae</taxon>
        <taxon>Brumimicrobium</taxon>
    </lineage>
</organism>
<dbReference type="Pfam" id="PF13537">
    <property type="entry name" value="GATase_7"/>
    <property type="match status" value="1"/>
</dbReference>
<dbReference type="InterPro" id="IPR001962">
    <property type="entry name" value="Asn_synthase"/>
</dbReference>
<evidence type="ECO:0000256" key="5">
    <source>
        <dbReference type="ARBA" id="ARBA00022840"/>
    </source>
</evidence>
<comment type="catalytic activity">
    <reaction evidence="7">
        <text>L-aspartate + L-glutamine + ATP + H2O = L-asparagine + L-glutamate + AMP + diphosphate + H(+)</text>
        <dbReference type="Rhea" id="RHEA:12228"/>
        <dbReference type="ChEBI" id="CHEBI:15377"/>
        <dbReference type="ChEBI" id="CHEBI:15378"/>
        <dbReference type="ChEBI" id="CHEBI:29985"/>
        <dbReference type="ChEBI" id="CHEBI:29991"/>
        <dbReference type="ChEBI" id="CHEBI:30616"/>
        <dbReference type="ChEBI" id="CHEBI:33019"/>
        <dbReference type="ChEBI" id="CHEBI:58048"/>
        <dbReference type="ChEBI" id="CHEBI:58359"/>
        <dbReference type="ChEBI" id="CHEBI:456215"/>
        <dbReference type="EC" id="6.3.5.4"/>
    </reaction>
</comment>
<accession>A0A3E1EXE3</accession>
<evidence type="ECO:0000256" key="9">
    <source>
        <dbReference type="PIRSR" id="PIRSR001589-2"/>
    </source>
</evidence>
<dbReference type="AlphaFoldDB" id="A0A3E1EXE3"/>